<dbReference type="SUPFAM" id="SSF46785">
    <property type="entry name" value="Winged helix' DNA-binding domain"/>
    <property type="match status" value="1"/>
</dbReference>
<dbReference type="InterPro" id="IPR036390">
    <property type="entry name" value="WH_DNA-bd_sf"/>
</dbReference>
<dbReference type="GO" id="GO:0003677">
    <property type="term" value="F:DNA binding"/>
    <property type="evidence" value="ECO:0007669"/>
    <property type="project" value="UniProtKB-KW"/>
</dbReference>
<dbReference type="AlphaFoldDB" id="A0A6N0JVT0"/>
<dbReference type="InterPro" id="IPR000524">
    <property type="entry name" value="Tscrpt_reg_HTH_GntR"/>
</dbReference>
<keyword evidence="3" id="KW-0804">Transcription</keyword>
<keyword evidence="1" id="KW-0805">Transcription regulation</keyword>
<feature type="domain" description="HTH gntR-type" evidence="4">
    <location>
        <begin position="12"/>
        <end position="42"/>
    </location>
</feature>
<evidence type="ECO:0000259" key="4">
    <source>
        <dbReference type="Pfam" id="PF00392"/>
    </source>
</evidence>
<sequence>MGRFPTRSCDTANASRSTVRRAVQNLAERGLVTVLRGKGTYVAVVPPSV</sequence>
<evidence type="ECO:0000313" key="5">
    <source>
        <dbReference type="EMBL" id="QKQ51311.1"/>
    </source>
</evidence>
<gene>
    <name evidence="5" type="ORF">FOC81_16075</name>
</gene>
<dbReference type="EMBL" id="CP054569">
    <property type="protein sequence ID" value="QKQ51311.1"/>
    <property type="molecule type" value="Genomic_DNA"/>
</dbReference>
<protein>
    <submittedName>
        <fullName evidence="5">GntR family transcriptional regulator</fullName>
    </submittedName>
</protein>
<evidence type="ECO:0000256" key="1">
    <source>
        <dbReference type="ARBA" id="ARBA00023015"/>
    </source>
</evidence>
<dbReference type="Gene3D" id="1.10.10.10">
    <property type="entry name" value="Winged helix-like DNA-binding domain superfamily/Winged helix DNA-binding domain"/>
    <property type="match status" value="1"/>
</dbReference>
<proteinExistence type="predicted"/>
<dbReference type="GO" id="GO:0003700">
    <property type="term" value="F:DNA-binding transcription factor activity"/>
    <property type="evidence" value="ECO:0007669"/>
    <property type="project" value="InterPro"/>
</dbReference>
<dbReference type="Pfam" id="PF00392">
    <property type="entry name" value="GntR"/>
    <property type="match status" value="1"/>
</dbReference>
<keyword evidence="2" id="KW-0238">DNA-binding</keyword>
<organism evidence="5 6">
    <name type="scientific">Achromobacter denitrificans</name>
    <name type="common">Alcaligenes denitrificans</name>
    <dbReference type="NCBI Taxonomy" id="32002"/>
    <lineage>
        <taxon>Bacteria</taxon>
        <taxon>Pseudomonadati</taxon>
        <taxon>Pseudomonadota</taxon>
        <taxon>Betaproteobacteria</taxon>
        <taxon>Burkholderiales</taxon>
        <taxon>Alcaligenaceae</taxon>
        <taxon>Achromobacter</taxon>
    </lineage>
</organism>
<reference evidence="5 6" key="1">
    <citation type="submission" date="2020-05" db="EMBL/GenBank/DDBJ databases">
        <title>FDA dAtabase for Regulatory Grade micrObial Sequences (FDA-ARGOS): Supporting development and validation of Infectious Disease Dx tests.</title>
        <authorList>
            <person name="Sproer C."/>
            <person name="Gronow S."/>
            <person name="Severitt S."/>
            <person name="Schroder I."/>
            <person name="Tallon L."/>
            <person name="Sadzewicz L."/>
            <person name="Zhao X."/>
            <person name="Vavikolanu K."/>
            <person name="Mehta A."/>
            <person name="Aluvathingal J."/>
            <person name="Nadendla S."/>
            <person name="Myers T."/>
            <person name="Yan Y."/>
            <person name="Sichtig H."/>
        </authorList>
    </citation>
    <scope>NUCLEOTIDE SEQUENCE [LARGE SCALE GENOMIC DNA]</scope>
    <source>
        <strain evidence="5 6">FDAARGOS_787</strain>
    </source>
</reference>
<evidence type="ECO:0000256" key="3">
    <source>
        <dbReference type="ARBA" id="ARBA00023163"/>
    </source>
</evidence>
<dbReference type="RefSeq" id="WP_174717548.1">
    <property type="nucleotide sequence ID" value="NZ_CP054569.1"/>
</dbReference>
<accession>A0A6N0JVT0</accession>
<dbReference type="InterPro" id="IPR036388">
    <property type="entry name" value="WH-like_DNA-bd_sf"/>
</dbReference>
<dbReference type="Proteomes" id="UP000509782">
    <property type="component" value="Chromosome"/>
</dbReference>
<evidence type="ECO:0000313" key="6">
    <source>
        <dbReference type="Proteomes" id="UP000509782"/>
    </source>
</evidence>
<evidence type="ECO:0000256" key="2">
    <source>
        <dbReference type="ARBA" id="ARBA00023125"/>
    </source>
</evidence>
<name>A0A6N0JVT0_ACHDE</name>